<organism evidence="8 9">
    <name type="scientific">Nonomuraea soli</name>
    <dbReference type="NCBI Taxonomy" id="1032476"/>
    <lineage>
        <taxon>Bacteria</taxon>
        <taxon>Bacillati</taxon>
        <taxon>Actinomycetota</taxon>
        <taxon>Actinomycetes</taxon>
        <taxon>Streptosporangiales</taxon>
        <taxon>Streptosporangiaceae</taxon>
        <taxon>Nonomuraea</taxon>
    </lineage>
</organism>
<dbReference type="PANTHER" id="PTHR43289:SF34">
    <property type="entry name" value="SERINE_THREONINE-PROTEIN KINASE YBDM-RELATED"/>
    <property type="match status" value="1"/>
</dbReference>
<dbReference type="PROSITE" id="PS50011">
    <property type="entry name" value="PROTEIN_KINASE_DOM"/>
    <property type="match status" value="1"/>
</dbReference>
<proteinExistence type="predicted"/>
<evidence type="ECO:0000313" key="9">
    <source>
        <dbReference type="Proteomes" id="UP000530928"/>
    </source>
</evidence>
<evidence type="ECO:0000313" key="8">
    <source>
        <dbReference type="EMBL" id="MBA2892762.1"/>
    </source>
</evidence>
<dbReference type="Proteomes" id="UP000530928">
    <property type="component" value="Unassembled WGS sequence"/>
</dbReference>
<dbReference type="SMART" id="SM00220">
    <property type="entry name" value="S_TKc"/>
    <property type="match status" value="1"/>
</dbReference>
<dbReference type="InterPro" id="IPR017441">
    <property type="entry name" value="Protein_kinase_ATP_BS"/>
</dbReference>
<dbReference type="GO" id="GO:0005524">
    <property type="term" value="F:ATP binding"/>
    <property type="evidence" value="ECO:0007669"/>
    <property type="project" value="UniProtKB-UniRule"/>
</dbReference>
<gene>
    <name evidence="8" type="ORF">HNR30_004116</name>
</gene>
<name>A0A7W0HRE0_9ACTN</name>
<dbReference type="CDD" id="cd14014">
    <property type="entry name" value="STKc_PknB_like"/>
    <property type="match status" value="1"/>
</dbReference>
<reference evidence="8 9" key="1">
    <citation type="submission" date="2020-07" db="EMBL/GenBank/DDBJ databases">
        <title>Genomic Encyclopedia of Type Strains, Phase IV (KMG-IV): sequencing the most valuable type-strain genomes for metagenomic binning, comparative biology and taxonomic classification.</title>
        <authorList>
            <person name="Goeker M."/>
        </authorList>
    </citation>
    <scope>NUCLEOTIDE SEQUENCE [LARGE SCALE GENOMIC DNA]</scope>
    <source>
        <strain evidence="8 9">DSM 45533</strain>
    </source>
</reference>
<sequence length="586" mass="61491">MNELGTSDPRRIGRYRLLGRLGHGGMGTVYLGVDEYGRQAAVKVINPGLAEHDTFRRRFAREAEAAKRVRRFCTAPLIESGYEGDRLYVVTEYVEGPTLLEAIQERGPLSGASLEALAVGVATALIAIHEAGIVHRDLKASNVLLSPVGPRVIDFGIARALDDVGALTGSGELIGTPHYIAPEILGGEPATPASDVFSWGCLIAMAGTGRTPFERGTLPATINQILHGEPSLDGLEPAIRELVVPALAKDPAARPTARHLLAVLVGDATTPEALAAAPGAFPGPETVHVPGDVSWGTGDTDRDTLPPGRPPYTPSTDGAPYTTPVDGPPYAVPSGPAPDAARPDTLPSRGRRRPSGRVLAVGAAVAALAVSAAVVLTVRLSGGQPGAGVAAAGTPLFQDDFLERRGWDGWAFDPAGGGIRGHDITRGVYAMQAARTYPVNVSLAPTDNLRDSMIGVTAVLRDASTPDGEFGLLCRHDEDVPNGYMFLLRLDGQVRLFKVSHGARTPLGGPARVAAPEVGRATKLQATCAGSRLTMWVDGEKVVETTDEEVFTGGQKSKAGLVVETSESADGTIRVEFDDFSLHRPQ</sequence>
<evidence type="ECO:0000256" key="6">
    <source>
        <dbReference type="SAM" id="MobiDB-lite"/>
    </source>
</evidence>
<keyword evidence="4 5" id="KW-0067">ATP-binding</keyword>
<dbReference type="InterPro" id="IPR011009">
    <property type="entry name" value="Kinase-like_dom_sf"/>
</dbReference>
<dbReference type="Pfam" id="PF00069">
    <property type="entry name" value="Pkinase"/>
    <property type="match status" value="1"/>
</dbReference>
<keyword evidence="3" id="KW-0418">Kinase</keyword>
<dbReference type="Gene3D" id="3.30.200.20">
    <property type="entry name" value="Phosphorylase Kinase, domain 1"/>
    <property type="match status" value="1"/>
</dbReference>
<dbReference type="AlphaFoldDB" id="A0A7W0HRE0"/>
<dbReference type="PANTHER" id="PTHR43289">
    <property type="entry name" value="MITOGEN-ACTIVATED PROTEIN KINASE KINASE KINASE 20-RELATED"/>
    <property type="match status" value="1"/>
</dbReference>
<keyword evidence="1" id="KW-0808">Transferase</keyword>
<dbReference type="RefSeq" id="WP_181611488.1">
    <property type="nucleotide sequence ID" value="NZ_BAABAM010000003.1"/>
</dbReference>
<dbReference type="InterPro" id="IPR000719">
    <property type="entry name" value="Prot_kinase_dom"/>
</dbReference>
<dbReference type="EMBL" id="JACDUR010000004">
    <property type="protein sequence ID" value="MBA2892762.1"/>
    <property type="molecule type" value="Genomic_DNA"/>
</dbReference>
<keyword evidence="2 5" id="KW-0547">Nucleotide-binding</keyword>
<feature type="binding site" evidence="5">
    <location>
        <position position="43"/>
    </location>
    <ligand>
        <name>ATP</name>
        <dbReference type="ChEBI" id="CHEBI:30616"/>
    </ligand>
</feature>
<evidence type="ECO:0000256" key="3">
    <source>
        <dbReference type="ARBA" id="ARBA00022777"/>
    </source>
</evidence>
<evidence type="ECO:0000256" key="1">
    <source>
        <dbReference type="ARBA" id="ARBA00022679"/>
    </source>
</evidence>
<feature type="compositionally biased region" description="Low complexity" evidence="6">
    <location>
        <begin position="275"/>
        <end position="286"/>
    </location>
</feature>
<dbReference type="InterPro" id="IPR008271">
    <property type="entry name" value="Ser/Thr_kinase_AS"/>
</dbReference>
<accession>A0A7W0HRE0</accession>
<comment type="caution">
    <text evidence="8">The sequence shown here is derived from an EMBL/GenBank/DDBJ whole genome shotgun (WGS) entry which is preliminary data.</text>
</comment>
<dbReference type="Gene3D" id="2.60.120.560">
    <property type="entry name" value="Exo-inulinase, domain 1"/>
    <property type="match status" value="1"/>
</dbReference>
<keyword evidence="9" id="KW-1185">Reference proteome</keyword>
<evidence type="ECO:0000259" key="7">
    <source>
        <dbReference type="PROSITE" id="PS50011"/>
    </source>
</evidence>
<evidence type="ECO:0000256" key="4">
    <source>
        <dbReference type="ARBA" id="ARBA00022840"/>
    </source>
</evidence>
<evidence type="ECO:0000256" key="2">
    <source>
        <dbReference type="ARBA" id="ARBA00022741"/>
    </source>
</evidence>
<dbReference type="PROSITE" id="PS00108">
    <property type="entry name" value="PROTEIN_KINASE_ST"/>
    <property type="match status" value="1"/>
</dbReference>
<dbReference type="SUPFAM" id="SSF56112">
    <property type="entry name" value="Protein kinase-like (PK-like)"/>
    <property type="match status" value="1"/>
</dbReference>
<feature type="region of interest" description="Disordered" evidence="6">
    <location>
        <begin position="275"/>
        <end position="355"/>
    </location>
</feature>
<evidence type="ECO:0000256" key="5">
    <source>
        <dbReference type="PROSITE-ProRule" id="PRU10141"/>
    </source>
</evidence>
<feature type="domain" description="Protein kinase" evidence="7">
    <location>
        <begin position="15"/>
        <end position="270"/>
    </location>
</feature>
<protein>
    <recommendedName>
        <fullName evidence="7">Protein kinase domain-containing protein</fullName>
    </recommendedName>
</protein>
<dbReference type="GO" id="GO:0004674">
    <property type="term" value="F:protein serine/threonine kinase activity"/>
    <property type="evidence" value="ECO:0007669"/>
    <property type="project" value="TreeGrafter"/>
</dbReference>
<dbReference type="PROSITE" id="PS00107">
    <property type="entry name" value="PROTEIN_KINASE_ATP"/>
    <property type="match status" value="1"/>
</dbReference>
<dbReference type="Gene3D" id="1.10.510.10">
    <property type="entry name" value="Transferase(Phosphotransferase) domain 1"/>
    <property type="match status" value="1"/>
</dbReference>